<dbReference type="PANTHER" id="PTHR23517:SF3">
    <property type="entry name" value="INTEGRAL MEMBRANE TRANSPORT PROTEIN"/>
    <property type="match status" value="1"/>
</dbReference>
<dbReference type="EMBL" id="LTDL01000028">
    <property type="protein sequence ID" value="OAG30447.1"/>
    <property type="molecule type" value="Genomic_DNA"/>
</dbReference>
<keyword evidence="2" id="KW-0813">Transport</keyword>
<dbReference type="InterPro" id="IPR050171">
    <property type="entry name" value="MFS_Transporters"/>
</dbReference>
<dbReference type="Pfam" id="PF12832">
    <property type="entry name" value="MFS_1_like"/>
    <property type="match status" value="1"/>
</dbReference>
<dbReference type="GO" id="GO:0005886">
    <property type="term" value="C:plasma membrane"/>
    <property type="evidence" value="ECO:0007669"/>
    <property type="project" value="UniProtKB-SubCell"/>
</dbReference>
<keyword evidence="6 7" id="KW-0472">Membrane</keyword>
<feature type="transmembrane region" description="Helical" evidence="7">
    <location>
        <begin position="20"/>
        <end position="39"/>
    </location>
</feature>
<evidence type="ECO:0000313" key="9">
    <source>
        <dbReference type="EMBL" id="OAG30447.1"/>
    </source>
</evidence>
<accession>A0A177EER2</accession>
<dbReference type="InterPro" id="IPR036259">
    <property type="entry name" value="MFS_trans_sf"/>
</dbReference>
<dbReference type="InterPro" id="IPR024989">
    <property type="entry name" value="MFS_assoc_dom"/>
</dbReference>
<feature type="transmembrane region" description="Helical" evidence="7">
    <location>
        <begin position="112"/>
        <end position="132"/>
    </location>
</feature>
<keyword evidence="3" id="KW-1003">Cell membrane</keyword>
<feature type="transmembrane region" description="Helical" evidence="7">
    <location>
        <begin position="270"/>
        <end position="290"/>
    </location>
</feature>
<dbReference type="Proteomes" id="UP000185944">
    <property type="component" value="Unassembled WGS sequence"/>
</dbReference>
<comment type="caution">
    <text evidence="9">The sequence shown here is derived from an EMBL/GenBank/DDBJ whole genome shotgun (WGS) entry which is preliminary data.</text>
</comment>
<evidence type="ECO:0000259" key="8">
    <source>
        <dbReference type="Pfam" id="PF12832"/>
    </source>
</evidence>
<gene>
    <name evidence="9" type="ORF">NEDG_01989</name>
</gene>
<feature type="transmembrane region" description="Helical" evidence="7">
    <location>
        <begin position="187"/>
        <end position="207"/>
    </location>
</feature>
<proteinExistence type="predicted"/>
<evidence type="ECO:0000256" key="6">
    <source>
        <dbReference type="ARBA" id="ARBA00023136"/>
    </source>
</evidence>
<feature type="transmembrane region" description="Helical" evidence="7">
    <location>
        <begin position="86"/>
        <end position="105"/>
    </location>
</feature>
<keyword evidence="5 7" id="KW-1133">Transmembrane helix</keyword>
<dbReference type="AlphaFoldDB" id="A0A177EER2"/>
<evidence type="ECO:0000256" key="1">
    <source>
        <dbReference type="ARBA" id="ARBA00004651"/>
    </source>
</evidence>
<evidence type="ECO:0000256" key="3">
    <source>
        <dbReference type="ARBA" id="ARBA00022475"/>
    </source>
</evidence>
<feature type="transmembrane region" description="Helical" evidence="7">
    <location>
        <begin position="228"/>
        <end position="250"/>
    </location>
</feature>
<keyword evidence="4 7" id="KW-0812">Transmembrane</keyword>
<evidence type="ECO:0000256" key="5">
    <source>
        <dbReference type="ARBA" id="ARBA00022989"/>
    </source>
</evidence>
<organism evidence="9 10">
    <name type="scientific">Nematocida displodere</name>
    <dbReference type="NCBI Taxonomy" id="1805483"/>
    <lineage>
        <taxon>Eukaryota</taxon>
        <taxon>Fungi</taxon>
        <taxon>Fungi incertae sedis</taxon>
        <taxon>Microsporidia</taxon>
        <taxon>Nematocida</taxon>
    </lineage>
</organism>
<reference evidence="9 10" key="1">
    <citation type="submission" date="2016-02" db="EMBL/GenBank/DDBJ databases">
        <title>Discovery of a natural microsporidian pathogen with a broad tissue tropism in Caenorhabditis elegans.</title>
        <authorList>
            <person name="Luallen R.J."/>
            <person name="Reinke A.W."/>
            <person name="Tong L."/>
            <person name="Botts M.R."/>
            <person name="Felix M.-A."/>
            <person name="Troemel E.R."/>
        </authorList>
    </citation>
    <scope>NUCLEOTIDE SEQUENCE [LARGE SCALE GENOMIC DNA]</scope>
    <source>
        <strain evidence="9 10">JUm2807</strain>
    </source>
</reference>
<protein>
    <recommendedName>
        <fullName evidence="8">Major facilitator superfamily associated domain-containing protein</fullName>
    </recommendedName>
</protein>
<evidence type="ECO:0000256" key="2">
    <source>
        <dbReference type="ARBA" id="ARBA00022448"/>
    </source>
</evidence>
<dbReference type="VEuPathDB" id="MicrosporidiaDB:NEDG_01989"/>
<name>A0A177EER2_9MICR</name>
<feature type="transmembrane region" description="Helical" evidence="7">
    <location>
        <begin position="405"/>
        <end position="426"/>
    </location>
</feature>
<feature type="transmembrane region" description="Helical" evidence="7">
    <location>
        <begin position="365"/>
        <end position="385"/>
    </location>
</feature>
<dbReference type="SUPFAM" id="SSF103473">
    <property type="entry name" value="MFS general substrate transporter"/>
    <property type="match status" value="1"/>
</dbReference>
<keyword evidence="10" id="KW-1185">Reference proteome</keyword>
<feature type="transmembrane region" description="Helical" evidence="7">
    <location>
        <begin position="60"/>
        <end position="80"/>
    </location>
</feature>
<feature type="domain" description="Major facilitator superfamily associated" evidence="8">
    <location>
        <begin position="28"/>
        <end position="385"/>
    </location>
</feature>
<comment type="subcellular location">
    <subcellularLocation>
        <location evidence="1">Cell membrane</location>
        <topology evidence="1">Multi-pass membrane protein</topology>
    </subcellularLocation>
</comment>
<evidence type="ECO:0000256" key="7">
    <source>
        <dbReference type="SAM" id="Phobius"/>
    </source>
</evidence>
<dbReference type="RefSeq" id="XP_067544704.1">
    <property type="nucleotide sequence ID" value="XM_067689407.1"/>
</dbReference>
<dbReference type="Gene3D" id="1.20.1250.20">
    <property type="entry name" value="MFS general substrate transporter like domains"/>
    <property type="match status" value="2"/>
</dbReference>
<dbReference type="GeneID" id="93648339"/>
<sequence length="436" mass="48361">MNSPPTNPVTSTPQRPYSKSLVGAFICIYFFIHVMLYSSHNFREILAKKVFGISPKEYSYIEMASVIKLIGSVGGAWIAQKSVRPLYISLIASAAFVFTLGMLIMQVAENMWANIALGIIHIISDAAILPTIDAECLSLLAKDGSSEKFGVIRMFSTLGHAITYPINHFIKTGISKDDDNAISPRSILLNTAMSGAISVLSIIVAILTLKKPVLQKKTPATPQYMFSLLPTPFIVVLVCALGSGMSRSSLQSYLSSYLITDPKIQGGIHYIYFFRTMCELFVWSLVIWTGDRLSLEFLFPVALVLGSVRALCYTFKSQSSWVSMVLPYMAESLKSAYSALFIYVSTKLTFRYAKEEQKILAQGLFTGVYSGIAPFLAGLLSRHLFSNEEPGTGQQEKHTENLETLFFIVGTIGVASACLSSIYFFWRYKAKHRYLI</sequence>
<dbReference type="OrthoDB" id="2192003at2759"/>
<evidence type="ECO:0000313" key="10">
    <source>
        <dbReference type="Proteomes" id="UP000185944"/>
    </source>
</evidence>
<dbReference type="PANTHER" id="PTHR23517">
    <property type="entry name" value="RESISTANCE PROTEIN MDTM, PUTATIVE-RELATED-RELATED"/>
    <property type="match status" value="1"/>
</dbReference>
<evidence type="ECO:0000256" key="4">
    <source>
        <dbReference type="ARBA" id="ARBA00022692"/>
    </source>
</evidence>